<proteinExistence type="predicted"/>
<name>A0ABV6RVG0_9GAMM</name>
<dbReference type="RefSeq" id="WP_386673170.1">
    <property type="nucleotide sequence ID" value="NZ_JBHLTG010000006.1"/>
</dbReference>
<sequence>MTDRGGFATDAEAYEVIAADAQGEWLVVRQPGWTSGGEAAAIIKAHLGGVYCYPNSPPYEQLGPYRSVASAFDAFSYVADGMG</sequence>
<reference evidence="1 2" key="1">
    <citation type="submission" date="2024-09" db="EMBL/GenBank/DDBJ databases">
        <authorList>
            <person name="Sun Q."/>
            <person name="Mori K."/>
        </authorList>
    </citation>
    <scope>NUCLEOTIDE SEQUENCE [LARGE SCALE GENOMIC DNA]</scope>
    <source>
        <strain evidence="1 2">KCTC 23076</strain>
    </source>
</reference>
<evidence type="ECO:0000313" key="2">
    <source>
        <dbReference type="Proteomes" id="UP001589896"/>
    </source>
</evidence>
<evidence type="ECO:0000313" key="1">
    <source>
        <dbReference type="EMBL" id="MFC0680976.1"/>
    </source>
</evidence>
<comment type="caution">
    <text evidence="1">The sequence shown here is derived from an EMBL/GenBank/DDBJ whole genome shotgun (WGS) entry which is preliminary data.</text>
</comment>
<keyword evidence="2" id="KW-1185">Reference proteome</keyword>
<dbReference type="Proteomes" id="UP001589896">
    <property type="component" value="Unassembled WGS sequence"/>
</dbReference>
<protein>
    <submittedName>
        <fullName evidence="1">Uncharacterized protein</fullName>
    </submittedName>
</protein>
<dbReference type="EMBL" id="JBHLTG010000006">
    <property type="protein sequence ID" value="MFC0680976.1"/>
    <property type="molecule type" value="Genomic_DNA"/>
</dbReference>
<gene>
    <name evidence="1" type="ORF">ACFFGH_24365</name>
</gene>
<accession>A0ABV6RVG0</accession>
<organism evidence="1 2">
    <name type="scientific">Lysobacter korlensis</name>
    <dbReference type="NCBI Taxonomy" id="553636"/>
    <lineage>
        <taxon>Bacteria</taxon>
        <taxon>Pseudomonadati</taxon>
        <taxon>Pseudomonadota</taxon>
        <taxon>Gammaproteobacteria</taxon>
        <taxon>Lysobacterales</taxon>
        <taxon>Lysobacteraceae</taxon>
        <taxon>Lysobacter</taxon>
    </lineage>
</organism>